<dbReference type="Proteomes" id="UP001409585">
    <property type="component" value="Unassembled WGS sequence"/>
</dbReference>
<keyword evidence="2" id="KW-1185">Reference proteome</keyword>
<dbReference type="AlphaFoldDB" id="A0AAV3TZC5"/>
<comment type="caution">
    <text evidence="1">The sequence shown here is derived from an EMBL/GenBank/DDBJ whole genome shotgun (WGS) entry which is preliminary data.</text>
</comment>
<accession>A0AAV3TZC5</accession>
<evidence type="ECO:0000313" key="2">
    <source>
        <dbReference type="Proteomes" id="UP001409585"/>
    </source>
</evidence>
<reference evidence="2" key="1">
    <citation type="journal article" date="2019" name="Int. J. Syst. Evol. Microbiol.">
        <title>The Global Catalogue of Microorganisms (GCM) 10K type strain sequencing project: providing services to taxonomists for standard genome sequencing and annotation.</title>
        <authorList>
            <consortium name="The Broad Institute Genomics Platform"/>
            <consortium name="The Broad Institute Genome Sequencing Center for Infectious Disease"/>
            <person name="Wu L."/>
            <person name="Ma J."/>
        </authorList>
    </citation>
    <scope>NUCLEOTIDE SEQUENCE [LARGE SCALE GENOMIC DNA]</scope>
    <source>
        <strain evidence="2">JCM 19134</strain>
    </source>
</reference>
<gene>
    <name evidence="1" type="ORF">GCM10025791_11150</name>
</gene>
<dbReference type="SUPFAM" id="SSF53756">
    <property type="entry name" value="UDP-Glycosyltransferase/glycogen phosphorylase"/>
    <property type="match status" value="1"/>
</dbReference>
<dbReference type="EMBL" id="BAABLX010000007">
    <property type="protein sequence ID" value="GAA4935445.1"/>
    <property type="molecule type" value="Genomic_DNA"/>
</dbReference>
<name>A0AAV3TZC5_9ALTE</name>
<proteinExistence type="predicted"/>
<protein>
    <submittedName>
        <fullName evidence="1">Glycosyltransferase family 4 protein</fullName>
    </submittedName>
</protein>
<sequence>MIRTVLVIGWVWPEPQSSAAGHHMVSLLRSFRAQQWQVVFACCAEPTPLSFSLASIGVSQQRIDVNDSDFDQWVARLQPDLVLFDRYLMEEQFGWRVASAAPNALRILDTEDLQCLRFARQQAHKAGLSLAEAELTNDISLRELASIWRCDLSLIISRAEHDLLTEHFGVSDKLLHYLPLQLQAGTELAPMPAAETPGYQDRTGFVTIGNFRHAPNWDSVLYLRELWPQVKQQLPQAEIQIYGAYMPPKARQLHNVKLGFHVHGWVEDARAAVAQARVCVAPLRFGAGQKGKLLLAMCAGTPSVTTLVGAESMVEQGWPGRVADGDKHLVQAMVEMHQDESAWQQAQRHGYNWLQQLQAHNGAAALIQRLSDLFSRLPSHRQANFIGAMLRHHHHKSTEYFSRWIETKNRLAQGDDDTP</sequence>
<dbReference type="Gene3D" id="3.40.50.2000">
    <property type="entry name" value="Glycogen Phosphorylase B"/>
    <property type="match status" value="1"/>
</dbReference>
<dbReference type="Pfam" id="PF13692">
    <property type="entry name" value="Glyco_trans_1_4"/>
    <property type="match status" value="1"/>
</dbReference>
<evidence type="ECO:0000313" key="1">
    <source>
        <dbReference type="EMBL" id="GAA4935445.1"/>
    </source>
</evidence>
<dbReference type="RefSeq" id="WP_345418339.1">
    <property type="nucleotide sequence ID" value="NZ_AP031496.1"/>
</dbReference>
<organism evidence="1 2">
    <name type="scientific">Halioxenophilus aromaticivorans</name>
    <dbReference type="NCBI Taxonomy" id="1306992"/>
    <lineage>
        <taxon>Bacteria</taxon>
        <taxon>Pseudomonadati</taxon>
        <taxon>Pseudomonadota</taxon>
        <taxon>Gammaproteobacteria</taxon>
        <taxon>Alteromonadales</taxon>
        <taxon>Alteromonadaceae</taxon>
        <taxon>Halioxenophilus</taxon>
    </lineage>
</organism>